<dbReference type="Gene3D" id="2.60.40.2380">
    <property type="match status" value="1"/>
</dbReference>
<evidence type="ECO:0000256" key="1">
    <source>
        <dbReference type="ARBA" id="ARBA00023015"/>
    </source>
</evidence>
<keyword evidence="4" id="KW-0472">Membrane</keyword>
<keyword evidence="4" id="KW-1133">Transmembrane helix</keyword>
<dbReference type="PROSITE" id="PS00041">
    <property type="entry name" value="HTH_ARAC_FAMILY_1"/>
    <property type="match status" value="1"/>
</dbReference>
<name>A0A2M9ZUL6_9LEPT</name>
<evidence type="ECO:0000256" key="4">
    <source>
        <dbReference type="SAM" id="Phobius"/>
    </source>
</evidence>
<proteinExistence type="predicted"/>
<evidence type="ECO:0000256" key="3">
    <source>
        <dbReference type="ARBA" id="ARBA00023163"/>
    </source>
</evidence>
<dbReference type="PANTHER" id="PTHR43280:SF29">
    <property type="entry name" value="ARAC-FAMILY TRANSCRIPTIONAL REGULATOR"/>
    <property type="match status" value="1"/>
</dbReference>
<reference evidence="7 8" key="1">
    <citation type="submission" date="2017-07" db="EMBL/GenBank/DDBJ databases">
        <title>Leptospira spp. isolated from tropical soils.</title>
        <authorList>
            <person name="Thibeaux R."/>
            <person name="Iraola G."/>
            <person name="Ferres I."/>
            <person name="Bierque E."/>
            <person name="Girault D."/>
            <person name="Soupe-Gilbert M.-E."/>
            <person name="Picardeau M."/>
            <person name="Goarant C."/>
        </authorList>
    </citation>
    <scope>NUCLEOTIDE SEQUENCE [LARGE SCALE GENOMIC DNA]</scope>
    <source>
        <strain evidence="7 8">ES4-C-A1</strain>
    </source>
</reference>
<feature type="transmembrane region" description="Helical" evidence="4">
    <location>
        <begin position="242"/>
        <end position="260"/>
    </location>
</feature>
<dbReference type="PANTHER" id="PTHR43280">
    <property type="entry name" value="ARAC-FAMILY TRANSCRIPTIONAL REGULATOR"/>
    <property type="match status" value="1"/>
</dbReference>
<dbReference type="AlphaFoldDB" id="A0A2M9ZUL6"/>
<protein>
    <submittedName>
        <fullName evidence="7">AraC family transcriptional regulator</fullName>
    </submittedName>
</protein>
<keyword evidence="4" id="KW-0812">Transmembrane</keyword>
<dbReference type="Gene3D" id="1.10.10.60">
    <property type="entry name" value="Homeodomain-like"/>
    <property type="match status" value="1"/>
</dbReference>
<dbReference type="PRINTS" id="PR00032">
    <property type="entry name" value="HTHARAC"/>
</dbReference>
<feature type="transmembrane region" description="Helical" evidence="4">
    <location>
        <begin position="272"/>
        <end position="289"/>
    </location>
</feature>
<sequence length="541" mass="63064">MCRSNYKACLLILLLSISACKSSNQAEKEADCSFETLQIRTTLSGERDPNLAFSQTFEDLNQPYIDLGYTDRTIWIKLQSKPFAAEKKCYMVLEWATLTNIDFFLETDAGNWNLYGQAGAVLERSKWKVAWLDYPSIPLLRNKEILVRINTRSLVRIPFFILSEEEAINKTNDRTMYTSFYAGFMLAICLFSLFFFFTLKDQIYLWYGGYIFFITMNFSLMYSSAPRILLSETPYWLNHGFFFSQALTLFFGVAFFREFVDLRSTFPRFDKIAIAILIFAALSSIAAALSDWNQLFSGVFSLIYMIWIPAFLIVTIRMLIQGQKHLLTFVITWGTFYSAAFVYILWITRVLQPNPIYFYLPVWALPLEVIFFAASIYERYKSIDSRRKILEIEMKTAVDRLSEFSLKPEKSQPSDGKTSKYIRSKIHNTNVNQILGEIERLFTQEMIFKEENLSLATLATRLELNPHQLSEICNTQLNTTFPRLLSYYRIQHSIHLLKEKSEWNILEIAYESGFGSKAAFNAEFKRITGRTPKQFRIFELT</sequence>
<dbReference type="Pfam" id="PF07696">
    <property type="entry name" value="7TMR-DISMED2"/>
    <property type="match status" value="1"/>
</dbReference>
<feature type="transmembrane region" description="Helical" evidence="4">
    <location>
        <begin position="204"/>
        <end position="222"/>
    </location>
</feature>
<evidence type="ECO:0000259" key="6">
    <source>
        <dbReference type="PROSITE" id="PS01124"/>
    </source>
</evidence>
<dbReference type="InterPro" id="IPR011622">
    <property type="entry name" value="7TMR_DISM_rcpt_extracell_dom2"/>
</dbReference>
<feature type="transmembrane region" description="Helical" evidence="4">
    <location>
        <begin position="326"/>
        <end position="346"/>
    </location>
</feature>
<dbReference type="SUPFAM" id="SSF46689">
    <property type="entry name" value="Homeodomain-like"/>
    <property type="match status" value="1"/>
</dbReference>
<accession>A0A2M9ZUL6</accession>
<feature type="chain" id="PRO_5014877150" evidence="5">
    <location>
        <begin position="26"/>
        <end position="541"/>
    </location>
</feature>
<feature type="transmembrane region" description="Helical" evidence="4">
    <location>
        <begin position="358"/>
        <end position="377"/>
    </location>
</feature>
<feature type="signal peptide" evidence="5">
    <location>
        <begin position="1"/>
        <end position="25"/>
    </location>
</feature>
<dbReference type="GO" id="GO:0043565">
    <property type="term" value="F:sequence-specific DNA binding"/>
    <property type="evidence" value="ECO:0007669"/>
    <property type="project" value="InterPro"/>
</dbReference>
<feature type="domain" description="HTH araC/xylS-type" evidence="6">
    <location>
        <begin position="432"/>
        <end position="538"/>
    </location>
</feature>
<dbReference type="OrthoDB" id="342399at2"/>
<dbReference type="InterPro" id="IPR018060">
    <property type="entry name" value="HTH_AraC"/>
</dbReference>
<dbReference type="InterPro" id="IPR011623">
    <property type="entry name" value="7TMR_DISM_rcpt_extracell_dom1"/>
</dbReference>
<dbReference type="RefSeq" id="WP_100769892.1">
    <property type="nucleotide sequence ID" value="NZ_NPEA01000011.1"/>
</dbReference>
<dbReference type="InterPro" id="IPR018062">
    <property type="entry name" value="HTH_AraC-typ_CS"/>
</dbReference>
<evidence type="ECO:0000256" key="5">
    <source>
        <dbReference type="SAM" id="SignalP"/>
    </source>
</evidence>
<keyword evidence="5" id="KW-0732">Signal</keyword>
<keyword evidence="3" id="KW-0804">Transcription</keyword>
<organism evidence="7 8">
    <name type="scientific">Leptospira neocaledonica</name>
    <dbReference type="NCBI Taxonomy" id="2023192"/>
    <lineage>
        <taxon>Bacteria</taxon>
        <taxon>Pseudomonadati</taxon>
        <taxon>Spirochaetota</taxon>
        <taxon>Spirochaetia</taxon>
        <taxon>Leptospirales</taxon>
        <taxon>Leptospiraceae</taxon>
        <taxon>Leptospira</taxon>
    </lineage>
</organism>
<dbReference type="Pfam" id="PF07695">
    <property type="entry name" value="7TMR-DISM_7TM"/>
    <property type="match status" value="1"/>
</dbReference>
<keyword evidence="2" id="KW-0238">DNA-binding</keyword>
<dbReference type="InterPro" id="IPR020449">
    <property type="entry name" value="Tscrpt_reg_AraC-type_HTH"/>
</dbReference>
<evidence type="ECO:0000313" key="8">
    <source>
        <dbReference type="Proteomes" id="UP000231843"/>
    </source>
</evidence>
<keyword evidence="1" id="KW-0805">Transcription regulation</keyword>
<evidence type="ECO:0000313" key="7">
    <source>
        <dbReference type="EMBL" id="PJZ75603.1"/>
    </source>
</evidence>
<gene>
    <name evidence="7" type="ORF">CH365_17825</name>
</gene>
<feature type="transmembrane region" description="Helical" evidence="4">
    <location>
        <begin position="179"/>
        <end position="197"/>
    </location>
</feature>
<comment type="caution">
    <text evidence="7">The sequence shown here is derived from an EMBL/GenBank/DDBJ whole genome shotgun (WGS) entry which is preliminary data.</text>
</comment>
<dbReference type="SMART" id="SM00342">
    <property type="entry name" value="HTH_ARAC"/>
    <property type="match status" value="1"/>
</dbReference>
<dbReference type="Pfam" id="PF12833">
    <property type="entry name" value="HTH_18"/>
    <property type="match status" value="1"/>
</dbReference>
<dbReference type="InterPro" id="IPR009057">
    <property type="entry name" value="Homeodomain-like_sf"/>
</dbReference>
<dbReference type="EMBL" id="NPEA01000011">
    <property type="protein sequence ID" value="PJZ75603.1"/>
    <property type="molecule type" value="Genomic_DNA"/>
</dbReference>
<dbReference type="GO" id="GO:0003700">
    <property type="term" value="F:DNA-binding transcription factor activity"/>
    <property type="evidence" value="ECO:0007669"/>
    <property type="project" value="InterPro"/>
</dbReference>
<dbReference type="Proteomes" id="UP000231843">
    <property type="component" value="Unassembled WGS sequence"/>
</dbReference>
<dbReference type="PROSITE" id="PS51257">
    <property type="entry name" value="PROKAR_LIPOPROTEIN"/>
    <property type="match status" value="1"/>
</dbReference>
<feature type="transmembrane region" description="Helical" evidence="4">
    <location>
        <begin position="295"/>
        <end position="314"/>
    </location>
</feature>
<dbReference type="PROSITE" id="PS01124">
    <property type="entry name" value="HTH_ARAC_FAMILY_2"/>
    <property type="match status" value="1"/>
</dbReference>
<evidence type="ECO:0000256" key="2">
    <source>
        <dbReference type="ARBA" id="ARBA00023125"/>
    </source>
</evidence>
<keyword evidence="8" id="KW-1185">Reference proteome</keyword>